<sequence length="1230" mass="139322">MHLYNAWLPPPVAEESKKEKESFSWVVSSVKNSYKPDDPESVYATLKWVSVIDLFVKAKSEVSLEDVTALVEFGLELFYVPQNKLYAQVRWGNILVKLLNKHRKKLSLKLKWRPLYDTLIHTHFTRNTGPEGWRLRQRHFEATTSLVRSCRKFFPPGSAFEIWSEFRSLLENPWHNSSFEGSGFVRLFLPTNLDNQDFFSHDWIKEFFRLWDSIPNCQFWNSQWAAVIARVVKNYKLIDWECYLPTLFTRYLNMFEVPVANGGGSYPFSVDVPRNTRFLFSNKTVTPAKAIAKSIVNLLRPGSSAQQHFEKLVNLLEQYYHPSNGGRWTYALERFLLYLVITFQKRLQREQLNIDKDRQDEQYLGRSERTFFVKVVLKLIDRGQYSKNEHLSETVAAATSILSYVEPTLVLPFVASRFQMALETDNRKCVLLLAGKSLLKMIKRWPSMISKCVLSLTENLRNPKSPEYAVLGSCAVLATQTVLKHLTMDPKAFSSCILGILSSSHHESLKSQKAINELFVKYNIHFAGVSRSIFRASGNHTEAPDFADLVSQITSMSFDSTGLHWRYNLMANRVLLLLAMSSRNDPTSSSKILSETAGHFLKNLKSQLPQTRILAISALNTLLKESPYKLSAGEQTLPSGNLQGSKKSSLEGELTQIFQEDGFFNETLYSLSHVHIVTDAESASSRGNHGSFQSLADKSITRFYFDFTASWPRTPTWISLLGSDTFYSNFARIFKRLIQECGIPVLLSLKSSLEEFVNAKERSKQCVAAEALAGILHSDVDGILVAWDTWILAQLQNIIVSQSVESIPEWAACIRYAVTGKGKHGTRVPVLRQPVLDCLATPLTGTVTTTVVAKRYAFLSAALIELSPQTMPFTEVQLHYRLLEELLSSMCHSSAQVREALGVTLAVLCSNIQLYESFNHEHSHEGEKRDVAYKFDGKSWVQFLKERASEVLMNIQNTSQSDSLETATNTSSENGNSNSDSQDDIKWMETVCEIEVVAFGGVYWFAFEETSSKDLSTLAKVAFELLKWRIFCGPHLQEAVSVILSSANDSNWRIRSATLTYLRTFMYRHSFILSNAEKQQIWRTVENLLLDNQVREHAAAVLAGLMKGGDEDLAKDFRDKAYTEATILQRKRKRRTLSSSQSIASIHGAVLALVASVLSAPYDMPSWLPEHVTLLARFSGEPSPVKSTVTKAVAEFRRTHADTWNFQKDSFTEEQLEVLADTSSSSSYFA</sequence>
<feature type="domain" description="Proteasome activator complex subunit 4-like HEAT repeat-like" evidence="12">
    <location>
        <begin position="723"/>
        <end position="814"/>
    </location>
</feature>
<dbReference type="PANTHER" id="PTHR32170:SF3">
    <property type="entry name" value="PROTEASOME ACTIVATOR COMPLEX SUBUNIT 4"/>
    <property type="match status" value="1"/>
</dbReference>
<comment type="similarity">
    <text evidence="3">Belongs to the BLM10 family.</text>
</comment>
<dbReference type="InterPro" id="IPR055455">
    <property type="entry name" value="HEAT_PSME4"/>
</dbReference>
<dbReference type="SUPFAM" id="SSF48371">
    <property type="entry name" value="ARM repeat"/>
    <property type="match status" value="1"/>
</dbReference>
<organism evidence="13 14">
    <name type="scientific">Malus baccata</name>
    <name type="common">Siberian crab apple</name>
    <name type="synonym">Pyrus baccata</name>
    <dbReference type="NCBI Taxonomy" id="106549"/>
    <lineage>
        <taxon>Eukaryota</taxon>
        <taxon>Viridiplantae</taxon>
        <taxon>Streptophyta</taxon>
        <taxon>Embryophyta</taxon>
        <taxon>Tracheophyta</taxon>
        <taxon>Spermatophyta</taxon>
        <taxon>Magnoliopsida</taxon>
        <taxon>eudicotyledons</taxon>
        <taxon>Gunneridae</taxon>
        <taxon>Pentapetalae</taxon>
        <taxon>rosids</taxon>
        <taxon>fabids</taxon>
        <taxon>Rosales</taxon>
        <taxon>Rosaceae</taxon>
        <taxon>Amygdaloideae</taxon>
        <taxon>Maleae</taxon>
        <taxon>Malus</taxon>
    </lineage>
</organism>
<evidence type="ECO:0000313" key="14">
    <source>
        <dbReference type="Proteomes" id="UP000315295"/>
    </source>
</evidence>
<dbReference type="GO" id="GO:0070628">
    <property type="term" value="F:proteasome binding"/>
    <property type="evidence" value="ECO:0007669"/>
    <property type="project" value="InterPro"/>
</dbReference>
<evidence type="ECO:0000256" key="7">
    <source>
        <dbReference type="ARBA" id="ARBA00023204"/>
    </source>
</evidence>
<dbReference type="EMBL" id="VIEB01000137">
    <property type="protein sequence ID" value="TQE04578.1"/>
    <property type="molecule type" value="Genomic_DNA"/>
</dbReference>
<feature type="domain" description="Proteasome activator Blm10 middle HEAT repeats region" evidence="11">
    <location>
        <begin position="310"/>
        <end position="424"/>
    </location>
</feature>
<evidence type="ECO:0000256" key="2">
    <source>
        <dbReference type="ARBA" id="ARBA00004496"/>
    </source>
</evidence>
<dbReference type="GO" id="GO:0005634">
    <property type="term" value="C:nucleus"/>
    <property type="evidence" value="ECO:0007669"/>
    <property type="project" value="TreeGrafter"/>
</dbReference>
<dbReference type="InterPro" id="IPR021843">
    <property type="entry name" value="PSME4_C"/>
</dbReference>
<dbReference type="GO" id="GO:0010499">
    <property type="term" value="P:proteasomal ubiquitin-independent protein catabolic process"/>
    <property type="evidence" value="ECO:0007669"/>
    <property type="project" value="TreeGrafter"/>
</dbReference>
<dbReference type="GO" id="GO:0005829">
    <property type="term" value="C:cytosol"/>
    <property type="evidence" value="ECO:0007669"/>
    <property type="project" value="TreeGrafter"/>
</dbReference>
<dbReference type="Proteomes" id="UP000315295">
    <property type="component" value="Unassembled WGS sequence"/>
</dbReference>
<evidence type="ECO:0000256" key="6">
    <source>
        <dbReference type="ARBA" id="ARBA00022763"/>
    </source>
</evidence>
<name>A0A540N0J3_MALBA</name>
<keyword evidence="8" id="KW-0539">Nucleus</keyword>
<feature type="domain" description="Proteasome activator complex subunit 4 C-terminal" evidence="10">
    <location>
        <begin position="1145"/>
        <end position="1230"/>
    </location>
</feature>
<evidence type="ECO:0000259" key="12">
    <source>
        <dbReference type="Pfam" id="PF23096"/>
    </source>
</evidence>
<keyword evidence="6" id="KW-0227">DNA damage</keyword>
<keyword evidence="7" id="KW-0234">DNA repair</keyword>
<gene>
    <name evidence="13" type="ORF">C1H46_009771</name>
</gene>
<protein>
    <recommendedName>
        <fullName evidence="15">Proteasome activator complex subunit 4 C-terminal domain-containing protein</fullName>
    </recommendedName>
</protein>
<evidence type="ECO:0000259" key="10">
    <source>
        <dbReference type="Pfam" id="PF11919"/>
    </source>
</evidence>
<dbReference type="STRING" id="106549.A0A540N0J3"/>
<evidence type="ECO:0000313" key="13">
    <source>
        <dbReference type="EMBL" id="TQE04578.1"/>
    </source>
</evidence>
<evidence type="ECO:0000256" key="5">
    <source>
        <dbReference type="ARBA" id="ARBA00022737"/>
    </source>
</evidence>
<dbReference type="GO" id="GO:0006281">
    <property type="term" value="P:DNA repair"/>
    <property type="evidence" value="ECO:0007669"/>
    <property type="project" value="UniProtKB-KW"/>
</dbReference>
<evidence type="ECO:0000256" key="9">
    <source>
        <dbReference type="SAM" id="MobiDB-lite"/>
    </source>
</evidence>
<dbReference type="PANTHER" id="PTHR32170">
    <property type="entry name" value="PROTEASOME ACTIVATOR COMPLEX SUBUNIT 4"/>
    <property type="match status" value="1"/>
</dbReference>
<keyword evidence="4" id="KW-0963">Cytoplasm</keyword>
<comment type="subcellular location">
    <subcellularLocation>
        <location evidence="2">Cytoplasm</location>
    </subcellularLocation>
    <subcellularLocation>
        <location evidence="1">Nucleus speckle</location>
    </subcellularLocation>
</comment>
<dbReference type="AlphaFoldDB" id="A0A540N0J3"/>
<reference evidence="13 14" key="1">
    <citation type="journal article" date="2019" name="G3 (Bethesda)">
        <title>Sequencing of a Wild Apple (Malus baccata) Genome Unravels the Differences Between Cultivated and Wild Apple Species Regarding Disease Resistance and Cold Tolerance.</title>
        <authorList>
            <person name="Chen X."/>
        </authorList>
    </citation>
    <scope>NUCLEOTIDE SEQUENCE [LARGE SCALE GENOMIC DNA]</scope>
    <source>
        <strain evidence="14">cv. Shandingzi</strain>
        <tissue evidence="13">Leaves</tissue>
    </source>
</reference>
<feature type="region of interest" description="Disordered" evidence="9">
    <location>
        <begin position="962"/>
        <end position="982"/>
    </location>
</feature>
<dbReference type="Gene3D" id="1.25.10.10">
    <property type="entry name" value="Leucine-rich Repeat Variant"/>
    <property type="match status" value="1"/>
</dbReference>
<evidence type="ECO:0000259" key="11">
    <source>
        <dbReference type="Pfam" id="PF16507"/>
    </source>
</evidence>
<evidence type="ECO:0000256" key="3">
    <source>
        <dbReference type="ARBA" id="ARBA00005739"/>
    </source>
</evidence>
<dbReference type="Pfam" id="PF23096">
    <property type="entry name" value="HEAT_PSME4"/>
    <property type="match status" value="1"/>
</dbReference>
<accession>A0A540N0J3</accession>
<dbReference type="InterPro" id="IPR016024">
    <property type="entry name" value="ARM-type_fold"/>
</dbReference>
<dbReference type="Pfam" id="PF16507">
    <property type="entry name" value="HEAT_PSME4_mid"/>
    <property type="match status" value="1"/>
</dbReference>
<keyword evidence="5" id="KW-0677">Repeat</keyword>
<dbReference type="GO" id="GO:0016504">
    <property type="term" value="F:peptidase activator activity"/>
    <property type="evidence" value="ECO:0007669"/>
    <property type="project" value="InterPro"/>
</dbReference>
<evidence type="ECO:0000256" key="1">
    <source>
        <dbReference type="ARBA" id="ARBA00004324"/>
    </source>
</evidence>
<dbReference type="InterPro" id="IPR011989">
    <property type="entry name" value="ARM-like"/>
</dbReference>
<proteinExistence type="inferred from homology"/>
<evidence type="ECO:0000256" key="8">
    <source>
        <dbReference type="ARBA" id="ARBA00023242"/>
    </source>
</evidence>
<dbReference type="InterPro" id="IPR035309">
    <property type="entry name" value="PSME4"/>
</dbReference>
<evidence type="ECO:0008006" key="15">
    <source>
        <dbReference type="Google" id="ProtNLM"/>
    </source>
</evidence>
<keyword evidence="14" id="KW-1185">Reference proteome</keyword>
<dbReference type="Pfam" id="PF11919">
    <property type="entry name" value="PSME4_C"/>
    <property type="match status" value="1"/>
</dbReference>
<comment type="caution">
    <text evidence="13">The sequence shown here is derived from an EMBL/GenBank/DDBJ whole genome shotgun (WGS) entry which is preliminary data.</text>
</comment>
<evidence type="ECO:0000256" key="4">
    <source>
        <dbReference type="ARBA" id="ARBA00022490"/>
    </source>
</evidence>
<feature type="compositionally biased region" description="Low complexity" evidence="9">
    <location>
        <begin position="966"/>
        <end position="980"/>
    </location>
</feature>
<dbReference type="InterPro" id="IPR032430">
    <property type="entry name" value="Blm10_mid"/>
</dbReference>